<dbReference type="PANTHER" id="PTHR32226:SF2">
    <property type="entry name" value="TELO2-INTERACTING PROTEIN 2"/>
    <property type="match status" value="1"/>
</dbReference>
<name>A0A2G5BD20_COERN</name>
<dbReference type="GO" id="GO:0005829">
    <property type="term" value="C:cytosol"/>
    <property type="evidence" value="ECO:0007669"/>
    <property type="project" value="TreeGrafter"/>
</dbReference>
<reference evidence="2 3" key="1">
    <citation type="journal article" date="2015" name="Genome Biol. Evol.">
        <title>Phylogenomic analyses indicate that early fungi evolved digesting cell walls of algal ancestors of land plants.</title>
        <authorList>
            <person name="Chang Y."/>
            <person name="Wang S."/>
            <person name="Sekimoto S."/>
            <person name="Aerts A.L."/>
            <person name="Choi C."/>
            <person name="Clum A."/>
            <person name="LaButti K.M."/>
            <person name="Lindquist E.A."/>
            <person name="Yee Ngan C."/>
            <person name="Ohm R.A."/>
            <person name="Salamov A.A."/>
            <person name="Grigoriev I.V."/>
            <person name="Spatafora J.W."/>
            <person name="Berbee M.L."/>
        </authorList>
    </citation>
    <scope>NUCLEOTIDE SEQUENCE [LARGE SCALE GENOMIC DNA]</scope>
    <source>
        <strain evidence="2 3">NRRL 1564</strain>
    </source>
</reference>
<comment type="similarity">
    <text evidence="1">Belongs to the TTI2 family.</text>
</comment>
<dbReference type="GO" id="GO:0005634">
    <property type="term" value="C:nucleus"/>
    <property type="evidence" value="ECO:0007669"/>
    <property type="project" value="TreeGrafter"/>
</dbReference>
<dbReference type="InterPro" id="IPR016024">
    <property type="entry name" value="ARM-type_fold"/>
</dbReference>
<dbReference type="AlphaFoldDB" id="A0A2G5BD20"/>
<dbReference type="Pfam" id="PF10521">
    <property type="entry name" value="Tti2"/>
    <property type="match status" value="1"/>
</dbReference>
<evidence type="ECO:0000313" key="3">
    <source>
        <dbReference type="Proteomes" id="UP000242474"/>
    </source>
</evidence>
<protein>
    <submittedName>
        <fullName evidence="2">Uncharacterized protein</fullName>
    </submittedName>
</protein>
<dbReference type="EMBL" id="KZ303497">
    <property type="protein sequence ID" value="PIA16882.1"/>
    <property type="molecule type" value="Genomic_DNA"/>
</dbReference>
<dbReference type="GO" id="GO:0110078">
    <property type="term" value="C:TTT Hsp90 cochaperone complex"/>
    <property type="evidence" value="ECO:0007669"/>
    <property type="project" value="InterPro"/>
</dbReference>
<proteinExistence type="inferred from homology"/>
<dbReference type="InterPro" id="IPR018870">
    <property type="entry name" value="Tti2"/>
</dbReference>
<dbReference type="PANTHER" id="PTHR32226">
    <property type="entry name" value="TELO2-INTERACTING PROTEIN 2"/>
    <property type="match status" value="1"/>
</dbReference>
<dbReference type="Proteomes" id="UP000242474">
    <property type="component" value="Unassembled WGS sequence"/>
</dbReference>
<evidence type="ECO:0000313" key="2">
    <source>
        <dbReference type="EMBL" id="PIA16882.1"/>
    </source>
</evidence>
<sequence length="425" mass="46916">MDYEDCCSQLWKRNPQAHSSDTDAAIGLLDRLESTLLTSAMPSRKTLLDLLGVVSSLTVPGFDWAPLRLRQCADRCMAVLVTRLDYSADNCVLGISDFLEICTQYVRPYFGKASSQPQYTLMGSDRRDRATEFGSQQWKEYPQAIAAFTWSLQHLDNSQIEDAVPSILPVVTTLLDDYECWARLRGLDLAEMLLRRANEKFLRGSGIAALIDSSLGNSLVYQADAGELGPRLLEAAFRVAILVSSVLYTDMHDPQYTRQWWGLTDRLITNSIYVSDNVAANVALCSQVAPLCQKLGPAIARHLRALIGVLTQHLHSPAMLSPKVCHLHLVLVDQFLALSDACPLRIAAYTSEIIGALAVSWNSSSNSNNSFPATDMHEKIQQLRGRIINAVKTLLAIDPASVCAAIQRLAEAYPAAFSEWLAITK</sequence>
<accession>A0A2G5BD20</accession>
<keyword evidence="3" id="KW-1185">Reference proteome</keyword>
<dbReference type="SUPFAM" id="SSF48371">
    <property type="entry name" value="ARM repeat"/>
    <property type="match status" value="1"/>
</dbReference>
<evidence type="ECO:0000256" key="1">
    <source>
        <dbReference type="ARBA" id="ARBA00034736"/>
    </source>
</evidence>
<organism evidence="2 3">
    <name type="scientific">Coemansia reversa (strain ATCC 12441 / NRRL 1564)</name>
    <dbReference type="NCBI Taxonomy" id="763665"/>
    <lineage>
        <taxon>Eukaryota</taxon>
        <taxon>Fungi</taxon>
        <taxon>Fungi incertae sedis</taxon>
        <taxon>Zoopagomycota</taxon>
        <taxon>Kickxellomycotina</taxon>
        <taxon>Kickxellomycetes</taxon>
        <taxon>Kickxellales</taxon>
        <taxon>Kickxellaceae</taxon>
        <taxon>Coemansia</taxon>
    </lineage>
</organism>
<dbReference type="STRING" id="763665.A0A2G5BD20"/>
<gene>
    <name evidence="2" type="ORF">COEREDRAFT_97160</name>
</gene>
<dbReference type="OrthoDB" id="6417021at2759"/>